<accession>A0ABM8KBC4</accession>
<feature type="chain" id="PRO_5046647861" evidence="1">
    <location>
        <begin position="19"/>
        <end position="111"/>
    </location>
</feature>
<reference evidence="2 3" key="1">
    <citation type="journal article" date="2020" name="Microbes Environ.">
        <title>Synthetic bacterial community of duckweed: a simple and stable system to study plant-microbe interactions.</title>
        <authorList>
            <person name="Ishizawa H."/>
            <person name="Tada M."/>
            <person name="Kuroda M."/>
            <person name="Inoue D."/>
            <person name="Futamata H."/>
            <person name="Ike M."/>
        </authorList>
    </citation>
    <scope>NUCLEOTIDE SEQUENCE [LARGE SCALE GENOMIC DNA]</scope>
    <source>
        <strain evidence="2 3">DW100</strain>
    </source>
</reference>
<sequence length="111" mass="12497">MKKLLLALSIVTIGFANAKNIDKEKKEEKKTEKLPDNKKADKKFRMQCYEWSLYIWCLDVFVADTVCWGEGSGTATHAQAVADEIHNSQLLTEYHCGLGTQHGWRTGNGGH</sequence>
<evidence type="ECO:0000313" key="2">
    <source>
        <dbReference type="EMBL" id="BEV06355.1"/>
    </source>
</evidence>
<keyword evidence="3" id="KW-1185">Reference proteome</keyword>
<proteinExistence type="predicted"/>
<gene>
    <name evidence="2" type="ORF">CRDW_37290</name>
</gene>
<dbReference type="EMBL" id="AP029022">
    <property type="protein sequence ID" value="BEV06355.1"/>
    <property type="molecule type" value="Genomic_DNA"/>
</dbReference>
<protein>
    <submittedName>
        <fullName evidence="2">Uncharacterized protein</fullName>
    </submittedName>
</protein>
<dbReference type="Proteomes" id="UP001380186">
    <property type="component" value="Chromosome"/>
</dbReference>
<evidence type="ECO:0000313" key="3">
    <source>
        <dbReference type="Proteomes" id="UP001380186"/>
    </source>
</evidence>
<evidence type="ECO:0000256" key="1">
    <source>
        <dbReference type="SAM" id="SignalP"/>
    </source>
</evidence>
<feature type="signal peptide" evidence="1">
    <location>
        <begin position="1"/>
        <end position="18"/>
    </location>
</feature>
<organism evidence="2 3">
    <name type="scientific">Chryseobacterium gambrini</name>
    <dbReference type="NCBI Taxonomy" id="373672"/>
    <lineage>
        <taxon>Bacteria</taxon>
        <taxon>Pseudomonadati</taxon>
        <taxon>Bacteroidota</taxon>
        <taxon>Flavobacteriia</taxon>
        <taxon>Flavobacteriales</taxon>
        <taxon>Weeksellaceae</taxon>
        <taxon>Chryseobacterium group</taxon>
        <taxon>Chryseobacterium</taxon>
    </lineage>
</organism>
<dbReference type="RefSeq" id="WP_338613616.1">
    <property type="nucleotide sequence ID" value="NZ_AP029022.1"/>
</dbReference>
<name>A0ABM8KBC4_9FLAO</name>
<keyword evidence="1" id="KW-0732">Signal</keyword>